<feature type="coiled-coil region" evidence="1">
    <location>
        <begin position="221"/>
        <end position="248"/>
    </location>
</feature>
<evidence type="ECO:0000313" key="3">
    <source>
        <dbReference type="EMBL" id="MDY3561430.1"/>
    </source>
</evidence>
<evidence type="ECO:0000256" key="2">
    <source>
        <dbReference type="SAM" id="Phobius"/>
    </source>
</evidence>
<feature type="transmembrane region" description="Helical" evidence="2">
    <location>
        <begin position="93"/>
        <end position="116"/>
    </location>
</feature>
<keyword evidence="2" id="KW-0472">Membrane</keyword>
<organism evidence="3 4">
    <name type="scientific">Gemmata algarum</name>
    <dbReference type="NCBI Taxonomy" id="2975278"/>
    <lineage>
        <taxon>Bacteria</taxon>
        <taxon>Pseudomonadati</taxon>
        <taxon>Planctomycetota</taxon>
        <taxon>Planctomycetia</taxon>
        <taxon>Gemmatales</taxon>
        <taxon>Gemmataceae</taxon>
        <taxon>Gemmata</taxon>
    </lineage>
</organism>
<dbReference type="RefSeq" id="WP_320687845.1">
    <property type="nucleotide sequence ID" value="NZ_JAXBLV010000193.1"/>
</dbReference>
<sequence length="251" mass="25742">MTTPPSTNRPDAPAPPNGLSAVWWALVGAAWTGGVWAAALVFGFAYFGVSFRADATTDPLPWALGLGSAGAVLGLSVGMLVGRAAGGPRRFTFAARLGVLGALGGTVGGGLTAHAIVLSTGLLHPLVSSTLVWALAGLLVGALGHTWARRPGLPTCAGQDVLAPHQPGGLTRRNAPRPLLRAAPVLAASALAFAGALVVPPGQTAGLAAVGVLGLTVALTLRGQERRLQDLNARLREFERRDLNERERDER</sequence>
<evidence type="ECO:0000313" key="4">
    <source>
        <dbReference type="Proteomes" id="UP001272242"/>
    </source>
</evidence>
<comment type="caution">
    <text evidence="3">The sequence shown here is derived from an EMBL/GenBank/DDBJ whole genome shotgun (WGS) entry which is preliminary data.</text>
</comment>
<evidence type="ECO:0000256" key="1">
    <source>
        <dbReference type="SAM" id="Coils"/>
    </source>
</evidence>
<feature type="transmembrane region" description="Helical" evidence="2">
    <location>
        <begin position="205"/>
        <end position="221"/>
    </location>
</feature>
<feature type="transmembrane region" description="Helical" evidence="2">
    <location>
        <begin position="21"/>
        <end position="48"/>
    </location>
</feature>
<keyword evidence="1" id="KW-0175">Coiled coil</keyword>
<dbReference type="Proteomes" id="UP001272242">
    <property type="component" value="Unassembled WGS sequence"/>
</dbReference>
<feature type="transmembrane region" description="Helical" evidence="2">
    <location>
        <begin position="179"/>
        <end position="199"/>
    </location>
</feature>
<name>A0ABU5F1I7_9BACT</name>
<keyword evidence="2" id="KW-0812">Transmembrane</keyword>
<keyword evidence="4" id="KW-1185">Reference proteome</keyword>
<keyword evidence="2" id="KW-1133">Transmembrane helix</keyword>
<proteinExistence type="predicted"/>
<feature type="transmembrane region" description="Helical" evidence="2">
    <location>
        <begin position="60"/>
        <end position="81"/>
    </location>
</feature>
<protein>
    <submittedName>
        <fullName evidence="3">Uncharacterized protein</fullName>
    </submittedName>
</protein>
<gene>
    <name evidence="3" type="ORF">R5W23_002708</name>
</gene>
<feature type="transmembrane region" description="Helical" evidence="2">
    <location>
        <begin position="122"/>
        <end position="143"/>
    </location>
</feature>
<accession>A0ABU5F1I7</accession>
<reference evidence="4" key="1">
    <citation type="journal article" date="2023" name="Mar. Drugs">
        <title>Gemmata algarum, a Novel Planctomycete Isolated from an Algal Mat, Displays Antimicrobial Activity.</title>
        <authorList>
            <person name="Kumar G."/>
            <person name="Kallscheuer N."/>
            <person name="Kashif M."/>
            <person name="Ahamad S."/>
            <person name="Jagadeeshwari U."/>
            <person name="Pannikurungottu S."/>
            <person name="Haufschild T."/>
            <person name="Kabuu M."/>
            <person name="Sasikala C."/>
            <person name="Jogler C."/>
            <person name="Ramana C."/>
        </authorList>
    </citation>
    <scope>NUCLEOTIDE SEQUENCE [LARGE SCALE GENOMIC DNA]</scope>
    <source>
        <strain evidence="4">JC673</strain>
    </source>
</reference>
<dbReference type="EMBL" id="JAXBLV010000193">
    <property type="protein sequence ID" value="MDY3561430.1"/>
    <property type="molecule type" value="Genomic_DNA"/>
</dbReference>